<feature type="signal peptide" evidence="1">
    <location>
        <begin position="1"/>
        <end position="23"/>
    </location>
</feature>
<dbReference type="Proteomes" id="UP000199220">
    <property type="component" value="Unassembled WGS sequence"/>
</dbReference>
<keyword evidence="3" id="KW-1185">Reference proteome</keyword>
<reference evidence="3" key="1">
    <citation type="submission" date="2016-10" db="EMBL/GenBank/DDBJ databases">
        <authorList>
            <person name="Varghese N."/>
            <person name="Submissions S."/>
        </authorList>
    </citation>
    <scope>NUCLEOTIDE SEQUENCE [LARGE SCALE GENOMIC DNA]</scope>
    <source>
        <strain evidence="3">DSM 21368</strain>
    </source>
</reference>
<dbReference type="Pfam" id="PF01547">
    <property type="entry name" value="SBP_bac_1"/>
    <property type="match status" value="1"/>
</dbReference>
<sequence>MTLHRKRTHVGVAALAASAVLLAACGGTDGSDDAPHLTVLMEEISYTDNIREMLPEFEAATGITVDLETVPYADQASRILQEFAQGSDTYDVVFNDNVYGSGYFESGYVLDVTEYATGEDEFGTLDEFYDPYLAPMTTEDGAVYGVPVYGESTFLMYRTDLFAEHGIDGPPQTTAELEEAARTISEGTNGEVAGITMRGTAGIHALYPWAGLLRSFGGDFFDADGQIAVDSPEAVEATEYWANLLSEYGPAGVANFDWEQNRIAFTQGQAAMTIDATANGPYNEDAESSTVAGNVGYAPIPYAPGVEPGENTNNSLAVHSLYLNANSSNPEAAWSFMAWATSQEVQEGAVASVEAVGVTNEAVLNGDAYAERYGAFQEAVLDQLATGNLSYLPSGQSANTVIVETGQALSNALSGQQSAEEALAAAAESISTQLG</sequence>
<dbReference type="SUPFAM" id="SSF53850">
    <property type="entry name" value="Periplasmic binding protein-like II"/>
    <property type="match status" value="1"/>
</dbReference>
<organism evidence="2 3">
    <name type="scientific">Ruania alba</name>
    <dbReference type="NCBI Taxonomy" id="648782"/>
    <lineage>
        <taxon>Bacteria</taxon>
        <taxon>Bacillati</taxon>
        <taxon>Actinomycetota</taxon>
        <taxon>Actinomycetes</taxon>
        <taxon>Micrococcales</taxon>
        <taxon>Ruaniaceae</taxon>
        <taxon>Ruania</taxon>
    </lineage>
</organism>
<dbReference type="CDD" id="cd13585">
    <property type="entry name" value="PBP2_TMBP_like"/>
    <property type="match status" value="1"/>
</dbReference>
<keyword evidence="1" id="KW-0732">Signal</keyword>
<dbReference type="RefSeq" id="WP_089773642.1">
    <property type="nucleotide sequence ID" value="NZ_FNTX01000002.1"/>
</dbReference>
<dbReference type="Gene3D" id="3.40.190.10">
    <property type="entry name" value="Periplasmic binding protein-like II"/>
    <property type="match status" value="2"/>
</dbReference>
<gene>
    <name evidence="2" type="ORF">SAMN04488554_2731</name>
</gene>
<dbReference type="PANTHER" id="PTHR43649:SF12">
    <property type="entry name" value="DIACETYLCHITOBIOSE BINDING PROTEIN DASA"/>
    <property type="match status" value="1"/>
</dbReference>
<dbReference type="OrthoDB" id="9770625at2"/>
<name>A0A1H5LE51_9MICO</name>
<feature type="chain" id="PRO_5039300931" evidence="1">
    <location>
        <begin position="24"/>
        <end position="435"/>
    </location>
</feature>
<evidence type="ECO:0000256" key="1">
    <source>
        <dbReference type="SAM" id="SignalP"/>
    </source>
</evidence>
<protein>
    <submittedName>
        <fullName evidence="2">Carbohydrate ABC transporter substrate-binding protein, CUT1 family</fullName>
    </submittedName>
</protein>
<dbReference type="PROSITE" id="PS51257">
    <property type="entry name" value="PROKAR_LIPOPROTEIN"/>
    <property type="match status" value="1"/>
</dbReference>
<evidence type="ECO:0000313" key="3">
    <source>
        <dbReference type="Proteomes" id="UP000199220"/>
    </source>
</evidence>
<dbReference type="STRING" id="648782.SAMN04488554_2731"/>
<dbReference type="PANTHER" id="PTHR43649">
    <property type="entry name" value="ARABINOSE-BINDING PROTEIN-RELATED"/>
    <property type="match status" value="1"/>
</dbReference>
<dbReference type="InterPro" id="IPR050490">
    <property type="entry name" value="Bact_solute-bd_prot1"/>
</dbReference>
<dbReference type="AlphaFoldDB" id="A0A1H5LE51"/>
<dbReference type="EMBL" id="FNTX01000002">
    <property type="protein sequence ID" value="SEE74651.1"/>
    <property type="molecule type" value="Genomic_DNA"/>
</dbReference>
<evidence type="ECO:0000313" key="2">
    <source>
        <dbReference type="EMBL" id="SEE74651.1"/>
    </source>
</evidence>
<dbReference type="InterPro" id="IPR006059">
    <property type="entry name" value="SBP"/>
</dbReference>
<accession>A0A1H5LE51</accession>
<proteinExistence type="predicted"/>